<protein>
    <submittedName>
        <fullName evidence="1">Uncharacterized protein</fullName>
    </submittedName>
</protein>
<evidence type="ECO:0000313" key="2">
    <source>
        <dbReference type="Proteomes" id="UP000198598"/>
    </source>
</evidence>
<gene>
    <name evidence="1" type="ORF">SAMN05216167_12463</name>
</gene>
<keyword evidence="2" id="KW-1185">Reference proteome</keyword>
<dbReference type="Proteomes" id="UP000198598">
    <property type="component" value="Unassembled WGS sequence"/>
</dbReference>
<dbReference type="EMBL" id="FOLQ01000024">
    <property type="protein sequence ID" value="SFF00277.1"/>
    <property type="molecule type" value="Genomic_DNA"/>
</dbReference>
<evidence type="ECO:0000313" key="1">
    <source>
        <dbReference type="EMBL" id="SFF00277.1"/>
    </source>
</evidence>
<sequence>MKTHFEVINSSSDEVNVDRALKNWIKAVATFHECYSKLAAHMSQKELHRHMPKFLYVGQCSKRQITTLLKRMGSELERLIQDMDRGEGTNQLSTPMDFRKLVQHTCLLNRLNDQARIRLHLISQPAS</sequence>
<accession>A0A1I2F614</accession>
<reference evidence="1 2" key="1">
    <citation type="submission" date="2016-10" db="EMBL/GenBank/DDBJ databases">
        <authorList>
            <person name="de Groot N.N."/>
        </authorList>
    </citation>
    <scope>NUCLEOTIDE SEQUENCE [LARGE SCALE GENOMIC DNA]</scope>
    <source>
        <strain evidence="1 2">DSM 26130</strain>
    </source>
</reference>
<name>A0A1I2F614_9BACT</name>
<dbReference type="AlphaFoldDB" id="A0A1I2F614"/>
<proteinExistence type="predicted"/>
<organism evidence="1 2">
    <name type="scientific">Spirosoma endophyticum</name>
    <dbReference type="NCBI Taxonomy" id="662367"/>
    <lineage>
        <taxon>Bacteria</taxon>
        <taxon>Pseudomonadati</taxon>
        <taxon>Bacteroidota</taxon>
        <taxon>Cytophagia</taxon>
        <taxon>Cytophagales</taxon>
        <taxon>Cytophagaceae</taxon>
        <taxon>Spirosoma</taxon>
    </lineage>
</organism>